<keyword evidence="5 12" id="KW-0732">Signal</keyword>
<dbReference type="RefSeq" id="WP_111372215.1">
    <property type="nucleotide sequence ID" value="NZ_CP029480.1"/>
</dbReference>
<keyword evidence="6 11" id="KW-0798">TonB box</keyword>
<dbReference type="GO" id="GO:0009279">
    <property type="term" value="C:cell outer membrane"/>
    <property type="evidence" value="ECO:0007669"/>
    <property type="project" value="UniProtKB-SubCell"/>
</dbReference>
<feature type="signal peptide" evidence="12">
    <location>
        <begin position="1"/>
        <end position="22"/>
    </location>
</feature>
<evidence type="ECO:0000256" key="3">
    <source>
        <dbReference type="ARBA" id="ARBA00022452"/>
    </source>
</evidence>
<evidence type="ECO:0000256" key="8">
    <source>
        <dbReference type="ARBA" id="ARBA00023170"/>
    </source>
</evidence>
<proteinExistence type="inferred from homology"/>
<organism evidence="15 16">
    <name type="scientific">Arcticibacterium luteifluviistationis</name>
    <dbReference type="NCBI Taxonomy" id="1784714"/>
    <lineage>
        <taxon>Bacteria</taxon>
        <taxon>Pseudomonadati</taxon>
        <taxon>Bacteroidota</taxon>
        <taxon>Cytophagia</taxon>
        <taxon>Cytophagales</taxon>
        <taxon>Leadbetterellaceae</taxon>
        <taxon>Arcticibacterium</taxon>
    </lineage>
</organism>
<dbReference type="InterPro" id="IPR000531">
    <property type="entry name" value="Beta-barrel_TonB"/>
</dbReference>
<evidence type="ECO:0000313" key="16">
    <source>
        <dbReference type="Proteomes" id="UP000249873"/>
    </source>
</evidence>
<dbReference type="KEGG" id="als:DJ013_12945"/>
<sequence>MRKKLHRLFLALMATVSTMAYAQDTTISGKVTDSSGEALYGVNVTVKGTTKGTITGEGGSYSLSASPSQTLTFSYIGFDAQDILVGNQTSINVSLSENASVLGEVVVTAFGIEKEKKALGYSVTQIEGSKFTESRTTNIGNALSGKVAGVNVSTPATGAAGSSRVVIRGGSSLSGNDEPLYVINGVPMDNTNQGQAGVWGGNDSGNGLSAINPDDIESMSVLKGNSASALYGARASNGVILITTKSGKGTQGLGVSFNSNYTFDKAIDRTDLQNEYGYGIDGIKPTSQAEALDQGGSSWGAKLDGSQVIGYDGISRPYSAVNEDINDFYSTGSTWSNTLGLSGGNEVGSFRFSASNLQNDDIMPNSGFDRTTFNGNMNGKFGKLELQASGQYSLEEAKNRPRLSDAPGNANYTVLTKAPNLSFNDIIGDPNKLGAQEDGFENRYQSSVYNTNPYWAAYQFYRLDNKNRFFGNASLTYHLTDWLFVKGRLGTDYTAARYESTEPYGTAYTTAGGYNLSNRAISENNADIFVGFNKSFGQFDVDGLFGGTRMRKSYENTGVGGNGLNIPFFGSLTNVANQTYSYQLTESGINSVYGALNFSYGNYLFLTLTGRNDTFSTLSPADNSVFYPSASLGYAFSDNMKNKPSWLTFGKARVSWAQVGGGDPAPYSNLLTYGLQGYQHNGAILGTISNGTIPNNGLSPYLSSEIEIGLDLRFFKNRLGLDLVYYDRNTKDDILSTTISNTSGYTATQINIGELENKGIEILLTGNPIRTDNFSWNTTLNFAKNTSNVVSLGENAQGEAIEFLNLDESRLQQERIRHYVGDQLGVIAGYTHKTIDGQKVYDDNGYPVRGDFEKIALGRHPISAGWTNEFSYKNFNLSFMIDIRQGGSMMSGTNVGLYGLGLHKETLVGRENGLTITGVTNAGEAQTWEIAPENVDNYYDQYNNITEYFVYDASFGKLRELSLGYSIPQTLLERTPLKTMRLSAVGRNLALLWSSVPNVDPESGYSSSGGAQGLEYFAMPTTRSLGFNLSATF</sequence>
<feature type="domain" description="TonB-dependent receptor plug" evidence="14">
    <location>
        <begin position="117"/>
        <end position="239"/>
    </location>
</feature>
<keyword evidence="16" id="KW-1185">Reference proteome</keyword>
<protein>
    <submittedName>
        <fullName evidence="15">SusC/RagA family TonB-linked outer membrane protein</fullName>
    </submittedName>
</protein>
<dbReference type="InterPro" id="IPR008969">
    <property type="entry name" value="CarboxyPept-like_regulatory"/>
</dbReference>
<dbReference type="EMBL" id="CP029480">
    <property type="protein sequence ID" value="AWV99022.1"/>
    <property type="molecule type" value="Genomic_DNA"/>
</dbReference>
<keyword evidence="8" id="KW-0675">Receptor</keyword>
<gene>
    <name evidence="15" type="ORF">DJ013_12945</name>
</gene>
<keyword evidence="3 10" id="KW-1134">Transmembrane beta strand</keyword>
<evidence type="ECO:0000256" key="9">
    <source>
        <dbReference type="ARBA" id="ARBA00023237"/>
    </source>
</evidence>
<reference evidence="15 16" key="1">
    <citation type="submission" date="2018-05" db="EMBL/GenBank/DDBJ databases">
        <title>Complete genome sequence of Arcticibacterium luteifluviistationis SM1504T, a cytophagaceae bacterium isolated from Arctic surface seawater.</title>
        <authorList>
            <person name="Li Y."/>
            <person name="Qin Q.-L."/>
        </authorList>
    </citation>
    <scope>NUCLEOTIDE SEQUENCE [LARGE SCALE GENOMIC DNA]</scope>
    <source>
        <strain evidence="15 16">SM1504</strain>
    </source>
</reference>
<dbReference type="InterPro" id="IPR037066">
    <property type="entry name" value="Plug_dom_sf"/>
</dbReference>
<name>A0A2Z4GCJ5_9BACT</name>
<keyword evidence="4 10" id="KW-0812">Transmembrane</keyword>
<dbReference type="Proteomes" id="UP000249873">
    <property type="component" value="Chromosome"/>
</dbReference>
<dbReference type="Gene3D" id="2.40.170.20">
    <property type="entry name" value="TonB-dependent receptor, beta-barrel domain"/>
    <property type="match status" value="1"/>
</dbReference>
<dbReference type="InterPro" id="IPR036942">
    <property type="entry name" value="Beta-barrel_TonB_sf"/>
</dbReference>
<dbReference type="NCBIfam" id="TIGR04056">
    <property type="entry name" value="OMP_RagA_SusC"/>
    <property type="match status" value="1"/>
</dbReference>
<dbReference type="SUPFAM" id="SSF56935">
    <property type="entry name" value="Porins"/>
    <property type="match status" value="1"/>
</dbReference>
<dbReference type="Pfam" id="PF07715">
    <property type="entry name" value="Plug"/>
    <property type="match status" value="1"/>
</dbReference>
<evidence type="ECO:0000256" key="11">
    <source>
        <dbReference type="RuleBase" id="RU003357"/>
    </source>
</evidence>
<dbReference type="Gene3D" id="2.170.130.10">
    <property type="entry name" value="TonB-dependent receptor, plug domain"/>
    <property type="match status" value="1"/>
</dbReference>
<evidence type="ECO:0000256" key="4">
    <source>
        <dbReference type="ARBA" id="ARBA00022692"/>
    </source>
</evidence>
<evidence type="ECO:0000256" key="12">
    <source>
        <dbReference type="SAM" id="SignalP"/>
    </source>
</evidence>
<keyword evidence="2 10" id="KW-0813">Transport</keyword>
<evidence type="ECO:0000256" key="5">
    <source>
        <dbReference type="ARBA" id="ARBA00022729"/>
    </source>
</evidence>
<dbReference type="GO" id="GO:0015344">
    <property type="term" value="F:siderophore uptake transmembrane transporter activity"/>
    <property type="evidence" value="ECO:0007669"/>
    <property type="project" value="TreeGrafter"/>
</dbReference>
<dbReference type="OrthoDB" id="9768177at2"/>
<dbReference type="GO" id="GO:0044718">
    <property type="term" value="P:siderophore transmembrane transport"/>
    <property type="evidence" value="ECO:0007669"/>
    <property type="project" value="TreeGrafter"/>
</dbReference>
<dbReference type="InterPro" id="IPR039426">
    <property type="entry name" value="TonB-dep_rcpt-like"/>
</dbReference>
<feature type="chain" id="PRO_5016311551" evidence="12">
    <location>
        <begin position="23"/>
        <end position="1033"/>
    </location>
</feature>
<dbReference type="Pfam" id="PF13715">
    <property type="entry name" value="CarbopepD_reg_2"/>
    <property type="match status" value="1"/>
</dbReference>
<evidence type="ECO:0000259" key="14">
    <source>
        <dbReference type="Pfam" id="PF07715"/>
    </source>
</evidence>
<evidence type="ECO:0000256" key="7">
    <source>
        <dbReference type="ARBA" id="ARBA00023136"/>
    </source>
</evidence>
<evidence type="ECO:0000256" key="10">
    <source>
        <dbReference type="PROSITE-ProRule" id="PRU01360"/>
    </source>
</evidence>
<feature type="domain" description="TonB-dependent receptor-like beta-barrel" evidence="13">
    <location>
        <begin position="430"/>
        <end position="832"/>
    </location>
</feature>
<dbReference type="Gene3D" id="2.60.40.1120">
    <property type="entry name" value="Carboxypeptidase-like, regulatory domain"/>
    <property type="match status" value="1"/>
</dbReference>
<evidence type="ECO:0000256" key="6">
    <source>
        <dbReference type="ARBA" id="ARBA00023077"/>
    </source>
</evidence>
<evidence type="ECO:0000256" key="2">
    <source>
        <dbReference type="ARBA" id="ARBA00022448"/>
    </source>
</evidence>
<keyword evidence="7 10" id="KW-0472">Membrane</keyword>
<dbReference type="PANTHER" id="PTHR30069">
    <property type="entry name" value="TONB-DEPENDENT OUTER MEMBRANE RECEPTOR"/>
    <property type="match status" value="1"/>
</dbReference>
<dbReference type="PANTHER" id="PTHR30069:SF29">
    <property type="entry name" value="HEMOGLOBIN AND HEMOGLOBIN-HAPTOGLOBIN-BINDING PROTEIN 1-RELATED"/>
    <property type="match status" value="1"/>
</dbReference>
<evidence type="ECO:0000313" key="15">
    <source>
        <dbReference type="EMBL" id="AWV99022.1"/>
    </source>
</evidence>
<dbReference type="InterPro" id="IPR023996">
    <property type="entry name" value="TonB-dep_OMP_SusC/RagA"/>
</dbReference>
<comment type="subcellular location">
    <subcellularLocation>
        <location evidence="1 10">Cell outer membrane</location>
        <topology evidence="1 10">Multi-pass membrane protein</topology>
    </subcellularLocation>
</comment>
<keyword evidence="9 10" id="KW-0998">Cell outer membrane</keyword>
<comment type="similarity">
    <text evidence="10 11">Belongs to the TonB-dependent receptor family.</text>
</comment>
<accession>A0A2Z4GCJ5</accession>
<dbReference type="SUPFAM" id="SSF49464">
    <property type="entry name" value="Carboxypeptidase regulatory domain-like"/>
    <property type="match status" value="1"/>
</dbReference>
<evidence type="ECO:0000259" key="13">
    <source>
        <dbReference type="Pfam" id="PF00593"/>
    </source>
</evidence>
<dbReference type="NCBIfam" id="TIGR04057">
    <property type="entry name" value="SusC_RagA_signa"/>
    <property type="match status" value="1"/>
</dbReference>
<dbReference type="Pfam" id="PF00593">
    <property type="entry name" value="TonB_dep_Rec_b-barrel"/>
    <property type="match status" value="1"/>
</dbReference>
<dbReference type="PROSITE" id="PS52016">
    <property type="entry name" value="TONB_DEPENDENT_REC_3"/>
    <property type="match status" value="1"/>
</dbReference>
<dbReference type="AlphaFoldDB" id="A0A2Z4GCJ5"/>
<dbReference type="InterPro" id="IPR023997">
    <property type="entry name" value="TonB-dep_OMP_SusC/RagA_CS"/>
</dbReference>
<evidence type="ECO:0000256" key="1">
    <source>
        <dbReference type="ARBA" id="ARBA00004571"/>
    </source>
</evidence>
<dbReference type="InterPro" id="IPR012910">
    <property type="entry name" value="Plug_dom"/>
</dbReference>